<keyword evidence="1" id="KW-0732">Signal</keyword>
<dbReference type="AlphaFoldDB" id="A0A3M0AH58"/>
<feature type="signal peptide" evidence="1">
    <location>
        <begin position="1"/>
        <end position="21"/>
    </location>
</feature>
<dbReference type="PROSITE" id="PS51257">
    <property type="entry name" value="PROKAR_LIPOPROTEIN"/>
    <property type="match status" value="1"/>
</dbReference>
<evidence type="ECO:0008006" key="4">
    <source>
        <dbReference type="Google" id="ProtNLM"/>
    </source>
</evidence>
<dbReference type="RefSeq" id="WP_121940699.1">
    <property type="nucleotide sequence ID" value="NZ_CP137846.1"/>
</dbReference>
<accession>A0A3M0AH58</accession>
<proteinExistence type="predicted"/>
<dbReference type="Proteomes" id="UP000267246">
    <property type="component" value="Unassembled WGS sequence"/>
</dbReference>
<feature type="chain" id="PRO_5018118938" description="Lipoprotein" evidence="1">
    <location>
        <begin position="22"/>
        <end position="99"/>
    </location>
</feature>
<keyword evidence="3" id="KW-1185">Reference proteome</keyword>
<protein>
    <recommendedName>
        <fullName evidence="4">Lipoprotein</fullName>
    </recommendedName>
</protein>
<name>A0A3M0AH58_9BACT</name>
<reference evidence="2 3" key="1">
    <citation type="submission" date="2018-10" db="EMBL/GenBank/DDBJ databases">
        <title>Genomic Encyclopedia of Archaeal and Bacterial Type Strains, Phase II (KMG-II): from individual species to whole genera.</title>
        <authorList>
            <person name="Goeker M."/>
        </authorList>
    </citation>
    <scope>NUCLEOTIDE SEQUENCE [LARGE SCALE GENOMIC DNA]</scope>
    <source>
        <strain evidence="2 3">ATCC 29870</strain>
    </source>
</reference>
<organism evidence="2 3">
    <name type="scientific">Metamycoplasma subdolum</name>
    <dbReference type="NCBI Taxonomy" id="92407"/>
    <lineage>
        <taxon>Bacteria</taxon>
        <taxon>Bacillati</taxon>
        <taxon>Mycoplasmatota</taxon>
        <taxon>Mycoplasmoidales</taxon>
        <taxon>Metamycoplasmataceae</taxon>
        <taxon>Metamycoplasma</taxon>
    </lineage>
</organism>
<evidence type="ECO:0000313" key="2">
    <source>
        <dbReference type="EMBL" id="RMA78572.1"/>
    </source>
</evidence>
<evidence type="ECO:0000313" key="3">
    <source>
        <dbReference type="Proteomes" id="UP000267246"/>
    </source>
</evidence>
<comment type="caution">
    <text evidence="2">The sequence shown here is derived from an EMBL/GenBank/DDBJ whole genome shotgun (WGS) entry which is preliminary data.</text>
</comment>
<sequence>MKSKKIFLGLGAAAVALLPLATISCTKEDMEYKKLQKRAKKLLGSNKLDKASKKNLEDLLAKDRENFKKASKEEKQAINKALDTMITALEKLVEAFKER</sequence>
<dbReference type="EMBL" id="REFI01000006">
    <property type="protein sequence ID" value="RMA78572.1"/>
    <property type="molecule type" value="Genomic_DNA"/>
</dbReference>
<evidence type="ECO:0000256" key="1">
    <source>
        <dbReference type="SAM" id="SignalP"/>
    </source>
</evidence>
<gene>
    <name evidence="2" type="ORF">JN00_0213</name>
</gene>